<feature type="compositionally biased region" description="Basic and acidic residues" evidence="1">
    <location>
        <begin position="388"/>
        <end position="401"/>
    </location>
</feature>
<organism evidence="2 3">
    <name type="scientific">Tritrichomonas musculus</name>
    <dbReference type="NCBI Taxonomy" id="1915356"/>
    <lineage>
        <taxon>Eukaryota</taxon>
        <taxon>Metamonada</taxon>
        <taxon>Parabasalia</taxon>
        <taxon>Tritrichomonadida</taxon>
        <taxon>Tritrichomonadidae</taxon>
        <taxon>Tritrichomonas</taxon>
    </lineage>
</organism>
<sequence>MAFRQPIAQSPYPGMPIQQPVVVSGMPYQQPYYPNYQNQMPQAIKIVNQPNIVKTPNPTASDYHVDYSIRNQMSSLKKLIERAENLRNSRENCSSPFEIRWRSVTNPFPSFWKYENDQIFNLSENLPSEFPVQNEQNLAMNYPKINEPRIQSNITPIPPNSTTNLPSNTTYNGTVLPPRSQSPLVATNFIPQRQPSPEIVVNGMPPKNIMSNPTNYSNGIPPSDIIISNNNPMQRNVNSFDANNSNPINPVAMNNIPTNNYNNPINPVTINNSAPNSGYNYATGMNSAPYNGASNYATNTNYNDPNNYSNPGYNNNSYNYGYNNSNANTSNNMYNNVYNKGGYANYNSNPNNNLQYRKQNYKPNSSSPSNSVNNKKHNTRKRSRGGSQKRDLYTYKPGDQE</sequence>
<name>A0ABR2LBA8_9EUKA</name>
<feature type="region of interest" description="Disordered" evidence="1">
    <location>
        <begin position="348"/>
        <end position="401"/>
    </location>
</feature>
<feature type="compositionally biased region" description="Basic residues" evidence="1">
    <location>
        <begin position="374"/>
        <end position="384"/>
    </location>
</feature>
<evidence type="ECO:0000313" key="3">
    <source>
        <dbReference type="Proteomes" id="UP001470230"/>
    </source>
</evidence>
<proteinExistence type="predicted"/>
<keyword evidence="3" id="KW-1185">Reference proteome</keyword>
<dbReference type="EMBL" id="JAPFFF010000001">
    <property type="protein sequence ID" value="KAK8900599.1"/>
    <property type="molecule type" value="Genomic_DNA"/>
</dbReference>
<evidence type="ECO:0000313" key="2">
    <source>
        <dbReference type="EMBL" id="KAK8900599.1"/>
    </source>
</evidence>
<accession>A0ABR2LBA8</accession>
<protein>
    <submittedName>
        <fullName evidence="2">Uncharacterized protein</fullName>
    </submittedName>
</protein>
<dbReference type="Proteomes" id="UP001470230">
    <property type="component" value="Unassembled WGS sequence"/>
</dbReference>
<evidence type="ECO:0000256" key="1">
    <source>
        <dbReference type="SAM" id="MobiDB-lite"/>
    </source>
</evidence>
<comment type="caution">
    <text evidence="2">The sequence shown here is derived from an EMBL/GenBank/DDBJ whole genome shotgun (WGS) entry which is preliminary data.</text>
</comment>
<gene>
    <name evidence="2" type="ORF">M9Y10_002928</name>
</gene>
<feature type="compositionally biased region" description="Low complexity" evidence="1">
    <location>
        <begin position="361"/>
        <end position="373"/>
    </location>
</feature>
<reference evidence="2 3" key="1">
    <citation type="submission" date="2024-04" db="EMBL/GenBank/DDBJ databases">
        <title>Tritrichomonas musculus Genome.</title>
        <authorList>
            <person name="Alves-Ferreira E."/>
            <person name="Grigg M."/>
            <person name="Lorenzi H."/>
            <person name="Galac M."/>
        </authorList>
    </citation>
    <scope>NUCLEOTIDE SEQUENCE [LARGE SCALE GENOMIC DNA]</scope>
    <source>
        <strain evidence="2 3">EAF2021</strain>
    </source>
</reference>